<evidence type="ECO:0000256" key="9">
    <source>
        <dbReference type="ARBA" id="ARBA00023204"/>
    </source>
</evidence>
<dbReference type="NCBIfam" id="NF008165">
    <property type="entry name" value="PRK10917.1-3"/>
    <property type="match status" value="1"/>
</dbReference>
<comment type="catalytic activity">
    <reaction evidence="11 13">
        <text>Couples ATP hydrolysis with the unwinding of duplex DNA by translocating in the 3'-5' direction.</text>
        <dbReference type="EC" id="5.6.2.4"/>
    </reaction>
</comment>
<keyword evidence="10" id="KW-0413">Isomerase</keyword>
<gene>
    <name evidence="16" type="ORF">PYK22_02699</name>
</gene>
<dbReference type="OrthoDB" id="9804325at2"/>
<dbReference type="GO" id="GO:0003677">
    <property type="term" value="F:DNA binding"/>
    <property type="evidence" value="ECO:0007669"/>
    <property type="project" value="UniProtKB-KW"/>
</dbReference>
<keyword evidence="17" id="KW-1185">Reference proteome</keyword>
<feature type="domain" description="Helicase ATP-binding" evidence="14">
    <location>
        <begin position="360"/>
        <end position="521"/>
    </location>
</feature>
<name>A0A0B6X019_9BACT</name>
<keyword evidence="3 13" id="KW-0227">DNA damage</keyword>
<accession>A0A0B6X019</accession>
<feature type="domain" description="Helicase C-terminal" evidence="15">
    <location>
        <begin position="547"/>
        <end position="701"/>
    </location>
</feature>
<dbReference type="NCBIfam" id="TIGR00643">
    <property type="entry name" value="recG"/>
    <property type="match status" value="1"/>
</dbReference>
<dbReference type="Proteomes" id="UP000031518">
    <property type="component" value="Unassembled WGS sequence"/>
</dbReference>
<dbReference type="InterPro" id="IPR004609">
    <property type="entry name" value="ATP-dep_DNA_helicase_RecG"/>
</dbReference>
<dbReference type="Pfam" id="PF00270">
    <property type="entry name" value="DEAD"/>
    <property type="match status" value="1"/>
</dbReference>
<keyword evidence="9 13" id="KW-0234">DNA repair</keyword>
<dbReference type="SMART" id="SM00487">
    <property type="entry name" value="DEXDc"/>
    <property type="match status" value="1"/>
</dbReference>
<organism evidence="16 17">
    <name type="scientific">Pyrinomonas methylaliphatogenes</name>
    <dbReference type="NCBI Taxonomy" id="454194"/>
    <lineage>
        <taxon>Bacteria</taxon>
        <taxon>Pseudomonadati</taxon>
        <taxon>Acidobacteriota</taxon>
        <taxon>Blastocatellia</taxon>
        <taxon>Blastocatellales</taxon>
        <taxon>Pyrinomonadaceae</taxon>
        <taxon>Pyrinomonas</taxon>
    </lineage>
</organism>
<dbReference type="InterPro" id="IPR011545">
    <property type="entry name" value="DEAD/DEAH_box_helicase_dom"/>
</dbReference>
<dbReference type="PROSITE" id="PS51192">
    <property type="entry name" value="HELICASE_ATP_BIND_1"/>
    <property type="match status" value="1"/>
</dbReference>
<protein>
    <recommendedName>
        <fullName evidence="13">ATP-dependent DNA helicase RecG</fullName>
        <ecNumber evidence="13">5.6.2.4</ecNumber>
    </recommendedName>
</protein>
<evidence type="ECO:0000259" key="14">
    <source>
        <dbReference type="PROSITE" id="PS51192"/>
    </source>
</evidence>
<keyword evidence="4 13" id="KW-0378">Hydrolase</keyword>
<evidence type="ECO:0000256" key="11">
    <source>
        <dbReference type="ARBA" id="ARBA00034617"/>
    </source>
</evidence>
<dbReference type="Gene3D" id="3.40.50.300">
    <property type="entry name" value="P-loop containing nucleotide triphosphate hydrolases"/>
    <property type="match status" value="2"/>
</dbReference>
<dbReference type="InterPro" id="IPR027417">
    <property type="entry name" value="P-loop_NTPase"/>
</dbReference>
<keyword evidence="8 13" id="KW-0233">DNA recombination</keyword>
<evidence type="ECO:0000256" key="6">
    <source>
        <dbReference type="ARBA" id="ARBA00022840"/>
    </source>
</evidence>
<dbReference type="InterPro" id="IPR045562">
    <property type="entry name" value="RecG_dom3_C"/>
</dbReference>
<comment type="catalytic activity">
    <reaction evidence="12 13">
        <text>ATP + H2O = ADP + phosphate + H(+)</text>
        <dbReference type="Rhea" id="RHEA:13065"/>
        <dbReference type="ChEBI" id="CHEBI:15377"/>
        <dbReference type="ChEBI" id="CHEBI:15378"/>
        <dbReference type="ChEBI" id="CHEBI:30616"/>
        <dbReference type="ChEBI" id="CHEBI:43474"/>
        <dbReference type="ChEBI" id="CHEBI:456216"/>
        <dbReference type="EC" id="5.6.2.4"/>
    </reaction>
</comment>
<dbReference type="InterPro" id="IPR001650">
    <property type="entry name" value="Helicase_C-like"/>
</dbReference>
<evidence type="ECO:0000313" key="16">
    <source>
        <dbReference type="EMBL" id="CDM66666.1"/>
    </source>
</evidence>
<dbReference type="EMBL" id="CBXV010000008">
    <property type="protein sequence ID" value="CDM66666.1"/>
    <property type="molecule type" value="Genomic_DNA"/>
</dbReference>
<evidence type="ECO:0000259" key="15">
    <source>
        <dbReference type="PROSITE" id="PS51194"/>
    </source>
</evidence>
<dbReference type="RefSeq" id="WP_060635674.1">
    <property type="nucleotide sequence ID" value="NZ_CBXV010000008.1"/>
</dbReference>
<dbReference type="Pfam" id="PF19833">
    <property type="entry name" value="RecG_dom3_C"/>
    <property type="match status" value="1"/>
</dbReference>
<dbReference type="GO" id="GO:0043138">
    <property type="term" value="F:3'-5' DNA helicase activity"/>
    <property type="evidence" value="ECO:0007669"/>
    <property type="project" value="UniProtKB-EC"/>
</dbReference>
<dbReference type="Pfam" id="PF00271">
    <property type="entry name" value="Helicase_C"/>
    <property type="match status" value="1"/>
</dbReference>
<evidence type="ECO:0000313" key="17">
    <source>
        <dbReference type="Proteomes" id="UP000031518"/>
    </source>
</evidence>
<evidence type="ECO:0000256" key="3">
    <source>
        <dbReference type="ARBA" id="ARBA00022763"/>
    </source>
</evidence>
<reference evidence="16 17" key="1">
    <citation type="submission" date="2013-12" db="EMBL/GenBank/DDBJ databases">
        <authorList>
            <person name="Stott M."/>
        </authorList>
    </citation>
    <scope>NUCLEOTIDE SEQUENCE [LARGE SCALE GENOMIC DNA]</scope>
    <source>
        <strain evidence="16 17">K22</strain>
    </source>
</reference>
<dbReference type="GO" id="GO:0005524">
    <property type="term" value="F:ATP binding"/>
    <property type="evidence" value="ECO:0007669"/>
    <property type="project" value="UniProtKB-KW"/>
</dbReference>
<dbReference type="PANTHER" id="PTHR47964">
    <property type="entry name" value="ATP-DEPENDENT DNA HELICASE HOMOLOG RECG, CHLOROPLASTIC"/>
    <property type="match status" value="1"/>
</dbReference>
<keyword evidence="7" id="KW-0238">DNA-binding</keyword>
<dbReference type="NCBIfam" id="NF008168">
    <property type="entry name" value="PRK10917.2-2"/>
    <property type="match status" value="1"/>
</dbReference>
<dbReference type="GO" id="GO:0006281">
    <property type="term" value="P:DNA repair"/>
    <property type="evidence" value="ECO:0007669"/>
    <property type="project" value="UniProtKB-UniRule"/>
</dbReference>
<evidence type="ECO:0000256" key="4">
    <source>
        <dbReference type="ARBA" id="ARBA00022801"/>
    </source>
</evidence>
<evidence type="ECO:0000256" key="5">
    <source>
        <dbReference type="ARBA" id="ARBA00022806"/>
    </source>
</evidence>
<sequence length="770" mass="86854">MLSLSTPILELAAHGIPRLGQHGARRLALAVAAYVNKRDAREATVEDLLSYFPMRYEDRSNLAHIAQLRHGVEASLELYARVAGGYQVGKNRAPNQPLYIFEITANDAEMTGRPVVVWWFISGRHAPRIVKYYTQKFARGTRFIAYGRWEWDARRNTFALRLNRPDELEVLPGHGAPAYGLLRLVEEKESAGEDSAGLSEELLEEAEEDGDPALAAIHAGRRVPIYRKLGEFRTKRLREIIYAVLDQLPDDAIPETLPADLIARQRLIGRAEALRRIHFPAEDAPLGEYEEARSPAHRRLIFEEFFWTSFALALRRSEREAEPKGAVIEITDRMRERIFSILPFKLTTAQERAIRRIFDDMQSNVPMNRLLQGDVGSGKTVVAVLAMLAAMENGYQTALMVPTEILAEQHARNIKRLLAATPYRVELLIGSLRASEKRRLHADLAAGDIHCCIGTHALIQEAVRFHKLGLVVIDEQHRFGVLQRAALRERGYNPDVLVMTATPIPRSLAMTVYGDLDVSVIDELPPGRTPVKTVVIGEDKRAGVYRGIEREVRKGRQVYVVYPLIEESEKIDLKAATRMYEHLRDEVFPHFTVGLLHGKMKAAEKEEVMRRFVAGEIQILVSTTVVEVGVDVPNASVMVIEHAERFGLSQLHQLRGRVGRGAEQSFCVLIASDKQTSVARERLGIMEESSDGFRIAEKDLEIRGPGEILGTRQSGLPMFRLANLVRDLRLLEEARREADLYISTRRHARETLRMIERVRSDARFGLASVG</sequence>
<dbReference type="SUPFAM" id="SSF52540">
    <property type="entry name" value="P-loop containing nucleoside triphosphate hydrolases"/>
    <property type="match status" value="2"/>
</dbReference>
<proteinExistence type="inferred from homology"/>
<dbReference type="PANTHER" id="PTHR47964:SF1">
    <property type="entry name" value="ATP-DEPENDENT DNA HELICASE HOMOLOG RECG, CHLOROPLASTIC"/>
    <property type="match status" value="1"/>
</dbReference>
<evidence type="ECO:0000256" key="10">
    <source>
        <dbReference type="ARBA" id="ARBA00023235"/>
    </source>
</evidence>
<dbReference type="GO" id="GO:0016887">
    <property type="term" value="F:ATP hydrolysis activity"/>
    <property type="evidence" value="ECO:0007669"/>
    <property type="project" value="RHEA"/>
</dbReference>
<keyword evidence="6 13" id="KW-0067">ATP-binding</keyword>
<dbReference type="PROSITE" id="PS51194">
    <property type="entry name" value="HELICASE_CTER"/>
    <property type="match status" value="1"/>
</dbReference>
<evidence type="ECO:0000256" key="2">
    <source>
        <dbReference type="ARBA" id="ARBA00022741"/>
    </source>
</evidence>
<comment type="similarity">
    <text evidence="1 13">Belongs to the helicase family. RecG subfamily.</text>
</comment>
<reference evidence="16 17" key="2">
    <citation type="submission" date="2015-01" db="EMBL/GenBank/DDBJ databases">
        <title>Complete genome sequence of Pyrinomonas methylaliphatogenes type strain K22T.</title>
        <authorList>
            <person name="Lee K.C.Y."/>
            <person name="Power J.F."/>
            <person name="Dunfield P.F."/>
            <person name="Morgan X.C."/>
            <person name="Huttenhower C."/>
            <person name="Stott M.B."/>
        </authorList>
    </citation>
    <scope>NUCLEOTIDE SEQUENCE [LARGE SCALE GENOMIC DNA]</scope>
    <source>
        <strain evidence="16 17">K22</strain>
    </source>
</reference>
<evidence type="ECO:0000256" key="8">
    <source>
        <dbReference type="ARBA" id="ARBA00023172"/>
    </source>
</evidence>
<keyword evidence="2 13" id="KW-0547">Nucleotide-binding</keyword>
<comment type="function">
    <text evidence="13">Plays a critical role in recombination and DNA repair. Helps process Holliday junction intermediates to mature products by catalyzing branch migration. Has replication fork regression activity, unwinds stalled or blocked replication forks to make a HJ that can be resolved. Has a DNA unwinding activity characteristic of a DNA helicase with 3'-5' polarity.</text>
</comment>
<dbReference type="InterPro" id="IPR047112">
    <property type="entry name" value="RecG/Mfd"/>
</dbReference>
<dbReference type="AlphaFoldDB" id="A0A0B6X019"/>
<evidence type="ECO:0000256" key="1">
    <source>
        <dbReference type="ARBA" id="ARBA00007504"/>
    </source>
</evidence>
<dbReference type="SUPFAM" id="SSF50249">
    <property type="entry name" value="Nucleic acid-binding proteins"/>
    <property type="match status" value="1"/>
</dbReference>
<dbReference type="InterPro" id="IPR012340">
    <property type="entry name" value="NA-bd_OB-fold"/>
</dbReference>
<keyword evidence="5 13" id="KW-0347">Helicase</keyword>
<dbReference type="SMART" id="SM00490">
    <property type="entry name" value="HELICc"/>
    <property type="match status" value="1"/>
</dbReference>
<dbReference type="GO" id="GO:0006310">
    <property type="term" value="P:DNA recombination"/>
    <property type="evidence" value="ECO:0007669"/>
    <property type="project" value="UniProtKB-UniRule"/>
</dbReference>
<dbReference type="EC" id="5.6.2.4" evidence="13"/>
<evidence type="ECO:0000256" key="13">
    <source>
        <dbReference type="RuleBase" id="RU363016"/>
    </source>
</evidence>
<dbReference type="CDD" id="cd18811">
    <property type="entry name" value="SF2_C_RecG"/>
    <property type="match status" value="1"/>
</dbReference>
<evidence type="ECO:0000256" key="7">
    <source>
        <dbReference type="ARBA" id="ARBA00023125"/>
    </source>
</evidence>
<dbReference type="STRING" id="454194.PYK22_02699"/>
<dbReference type="InterPro" id="IPR014001">
    <property type="entry name" value="Helicase_ATP-bd"/>
</dbReference>
<dbReference type="CDD" id="cd17992">
    <property type="entry name" value="DEXHc_RecG"/>
    <property type="match status" value="1"/>
</dbReference>
<evidence type="ECO:0000256" key="12">
    <source>
        <dbReference type="ARBA" id="ARBA00048988"/>
    </source>
</evidence>